<accession>A0A520LJW6</accession>
<evidence type="ECO:0000256" key="4">
    <source>
        <dbReference type="ARBA" id="ARBA00022692"/>
    </source>
</evidence>
<dbReference type="InterPro" id="IPR002668">
    <property type="entry name" value="CNT_N_dom"/>
</dbReference>
<dbReference type="InterPro" id="IPR011642">
    <property type="entry name" value="Gate_dom"/>
</dbReference>
<dbReference type="InterPro" id="IPR011657">
    <property type="entry name" value="CNT_C_dom"/>
</dbReference>
<proteinExistence type="inferred from homology"/>
<comment type="caution">
    <text evidence="11">The sequence shown here is derived from an EMBL/GenBank/DDBJ whole genome shotgun (WGS) entry which is preliminary data.</text>
</comment>
<comment type="subcellular location">
    <subcellularLocation>
        <location evidence="1">Cell membrane</location>
        <topology evidence="1">Multi-pass membrane protein</topology>
    </subcellularLocation>
</comment>
<evidence type="ECO:0000256" key="7">
    <source>
        <dbReference type="RuleBase" id="RU362018"/>
    </source>
</evidence>
<dbReference type="Pfam" id="PF01773">
    <property type="entry name" value="Nucleos_tra2_N"/>
    <property type="match status" value="1"/>
</dbReference>
<dbReference type="GO" id="GO:0005886">
    <property type="term" value="C:plasma membrane"/>
    <property type="evidence" value="ECO:0007669"/>
    <property type="project" value="UniProtKB-SubCell"/>
</dbReference>
<evidence type="ECO:0000313" key="11">
    <source>
        <dbReference type="EMBL" id="RZO04179.1"/>
    </source>
</evidence>
<evidence type="ECO:0000259" key="10">
    <source>
        <dbReference type="Pfam" id="PF07670"/>
    </source>
</evidence>
<feature type="transmembrane region" description="Helical" evidence="7">
    <location>
        <begin position="166"/>
        <end position="188"/>
    </location>
</feature>
<evidence type="ECO:0000313" key="12">
    <source>
        <dbReference type="Proteomes" id="UP000318148"/>
    </source>
</evidence>
<dbReference type="GO" id="GO:0015293">
    <property type="term" value="F:symporter activity"/>
    <property type="evidence" value="ECO:0007669"/>
    <property type="project" value="TreeGrafter"/>
</dbReference>
<protein>
    <recommendedName>
        <fullName evidence="7">Nucleoside permease</fullName>
    </recommendedName>
</protein>
<feature type="transmembrane region" description="Helical" evidence="7">
    <location>
        <begin position="344"/>
        <end position="371"/>
    </location>
</feature>
<feature type="domain" description="Nucleoside transporter/FeoB GTPase Gate" evidence="10">
    <location>
        <begin position="91"/>
        <end position="189"/>
    </location>
</feature>
<organism evidence="11 12">
    <name type="scientific">SAR92 clade bacterium</name>
    <dbReference type="NCBI Taxonomy" id="2315479"/>
    <lineage>
        <taxon>Bacteria</taxon>
        <taxon>Pseudomonadati</taxon>
        <taxon>Pseudomonadota</taxon>
        <taxon>Gammaproteobacteria</taxon>
        <taxon>Cellvibrionales</taxon>
        <taxon>Porticoccaceae</taxon>
        <taxon>SAR92 clade</taxon>
    </lineage>
</organism>
<evidence type="ECO:0000256" key="1">
    <source>
        <dbReference type="ARBA" id="ARBA00004651"/>
    </source>
</evidence>
<feature type="domain" description="Concentrative nucleoside transporter N-terminal" evidence="8">
    <location>
        <begin position="8"/>
        <end position="81"/>
    </location>
</feature>
<evidence type="ECO:0000256" key="5">
    <source>
        <dbReference type="ARBA" id="ARBA00022989"/>
    </source>
</evidence>
<dbReference type="InterPro" id="IPR008276">
    <property type="entry name" value="C_nuclsd_transpt"/>
</dbReference>
<dbReference type="PANTHER" id="PTHR10590:SF4">
    <property type="entry name" value="SOLUTE CARRIER FAMILY 28 MEMBER 3"/>
    <property type="match status" value="1"/>
</dbReference>
<feature type="transmembrane region" description="Helical" evidence="7">
    <location>
        <begin position="286"/>
        <end position="305"/>
    </location>
</feature>
<feature type="transmembrane region" description="Helical" evidence="7">
    <location>
        <begin position="383"/>
        <end position="406"/>
    </location>
</feature>
<dbReference type="Pfam" id="PF07662">
    <property type="entry name" value="Nucleos_tra2_C"/>
    <property type="match status" value="1"/>
</dbReference>
<evidence type="ECO:0000256" key="2">
    <source>
        <dbReference type="ARBA" id="ARBA00009033"/>
    </source>
</evidence>
<feature type="transmembrane region" description="Helical" evidence="7">
    <location>
        <begin position="28"/>
        <end position="49"/>
    </location>
</feature>
<dbReference type="AlphaFoldDB" id="A0A520LJW6"/>
<reference evidence="11 12" key="1">
    <citation type="submission" date="2019-02" db="EMBL/GenBank/DDBJ databases">
        <title>Prokaryotic population dynamics and viral predation in marine succession experiment using metagenomics: the confinement effect.</title>
        <authorList>
            <person name="Haro-Moreno J.M."/>
            <person name="Rodriguez-Valera F."/>
            <person name="Lopez-Perez M."/>
        </authorList>
    </citation>
    <scope>NUCLEOTIDE SEQUENCE [LARGE SCALE GENOMIC DNA]</scope>
    <source>
        <strain evidence="11">MED-G169</strain>
    </source>
</reference>
<evidence type="ECO:0000259" key="9">
    <source>
        <dbReference type="Pfam" id="PF07662"/>
    </source>
</evidence>
<evidence type="ECO:0000256" key="6">
    <source>
        <dbReference type="ARBA" id="ARBA00023136"/>
    </source>
</evidence>
<dbReference type="Pfam" id="PF07670">
    <property type="entry name" value="Gate"/>
    <property type="match status" value="1"/>
</dbReference>
<feature type="domain" description="Concentrative nucleoside transporter C-terminal" evidence="9">
    <location>
        <begin position="194"/>
        <end position="400"/>
    </location>
</feature>
<name>A0A520LJW6_9GAMM</name>
<keyword evidence="4 7" id="KW-0812">Transmembrane</keyword>
<keyword evidence="5 7" id="KW-1133">Transmembrane helix</keyword>
<dbReference type="PANTHER" id="PTHR10590">
    <property type="entry name" value="SODIUM/NUCLEOSIDE COTRANSPORTER"/>
    <property type="match status" value="1"/>
</dbReference>
<dbReference type="GO" id="GO:0005337">
    <property type="term" value="F:nucleoside transmembrane transporter activity"/>
    <property type="evidence" value="ECO:0007669"/>
    <property type="project" value="InterPro"/>
</dbReference>
<sequence>MDVLIPLIGICVLLLVGALSSSNWRSISFRTVCLAFLLQVSLGGLMIYLPAGREALALISSLISNLLSFSKSGAKFVFGDLGDADLGFFFAFQVLPIVIFFASLISVLYHLKIMQFVIRVLGGFLEKVLKTSKVESTAAAANLFVGLTEAPLTIKPYIQAMTKSEFFSLMTVGLATVAGSVLAGYAALGISLDYLVAASFMSAPGALLMAKIIEPEIQTGEKVQDLHIKISYEKHQNIIEAAASGAIQGLKLALAIGAMLVAFIGLIALMNGMLIGIGNFLSIDNLTIDLILGYLFQPVAFVLGVPWQESGLVGGLIGKKIVFNEFVAFISLSEIQNQMSQKALVISTFALCGFANFGSIAVLLGGLGVLVPKRRSEIAKYGIKAMYAATLSNLMSAAIVSVFFSLL</sequence>
<evidence type="ECO:0000256" key="3">
    <source>
        <dbReference type="ARBA" id="ARBA00022475"/>
    </source>
</evidence>
<evidence type="ECO:0000259" key="8">
    <source>
        <dbReference type="Pfam" id="PF01773"/>
    </source>
</evidence>
<feature type="transmembrane region" description="Helical" evidence="7">
    <location>
        <begin position="252"/>
        <end position="274"/>
    </location>
</feature>
<dbReference type="InterPro" id="IPR018270">
    <property type="entry name" value="C_nuclsd_transpt_met_bac"/>
</dbReference>
<comment type="caution">
    <text evidence="7">Lacks conserved residue(s) required for the propagation of feature annotation.</text>
</comment>
<comment type="similarity">
    <text evidence="2 7">Belongs to the concentrative nucleoside transporter (CNT) (TC 2.A.41) family.</text>
</comment>
<keyword evidence="3" id="KW-1003">Cell membrane</keyword>
<dbReference type="Proteomes" id="UP000318148">
    <property type="component" value="Unassembled WGS sequence"/>
</dbReference>
<gene>
    <name evidence="11" type="ORF">EVB02_04015</name>
</gene>
<dbReference type="EMBL" id="SHBO01000059">
    <property type="protein sequence ID" value="RZO04179.1"/>
    <property type="molecule type" value="Genomic_DNA"/>
</dbReference>
<keyword evidence="7" id="KW-0813">Transport</keyword>
<keyword evidence="6 7" id="KW-0472">Membrane</keyword>
<feature type="transmembrane region" description="Helical" evidence="7">
    <location>
        <begin position="86"/>
        <end position="109"/>
    </location>
</feature>
<dbReference type="NCBIfam" id="TIGR00804">
    <property type="entry name" value="nupC"/>
    <property type="match status" value="1"/>
</dbReference>